<name>F8A685_CELGA</name>
<evidence type="ECO:0000313" key="1">
    <source>
        <dbReference type="EMBL" id="AEI12241.1"/>
    </source>
</evidence>
<dbReference type="EMBL" id="CP002665">
    <property type="protein sequence ID" value="AEI12241.1"/>
    <property type="molecule type" value="Genomic_DNA"/>
</dbReference>
<proteinExistence type="predicted"/>
<keyword evidence="2" id="KW-1185">Reference proteome</keyword>
<evidence type="ECO:0000313" key="2">
    <source>
        <dbReference type="Proteomes" id="UP000000485"/>
    </source>
</evidence>
<dbReference type="AlphaFoldDB" id="F8A685"/>
<accession>F8A685</accession>
<dbReference type="KEGG" id="cga:Celgi_1732"/>
<dbReference type="HOGENOM" id="CLU_1544862_0_0_11"/>
<dbReference type="Proteomes" id="UP000000485">
    <property type="component" value="Chromosome"/>
</dbReference>
<reference evidence="2" key="1">
    <citation type="submission" date="2011-04" db="EMBL/GenBank/DDBJ databases">
        <title>Complete sequence of Cellvibrio gilvus ATCC 13127.</title>
        <authorList>
            <person name="Lucas S."/>
            <person name="Han J."/>
            <person name="Lapidus A."/>
            <person name="Cheng J.-F."/>
            <person name="Goodwin L."/>
            <person name="Pitluck S."/>
            <person name="Peters L."/>
            <person name="Munk A."/>
            <person name="Detter J.C."/>
            <person name="Han C."/>
            <person name="Tapia R."/>
            <person name="Land M."/>
            <person name="Hauser L."/>
            <person name="Kyrpides N."/>
            <person name="Ivanova N."/>
            <person name="Ovchinnikova G."/>
            <person name="Pagani I."/>
            <person name="Mead D."/>
            <person name="Brumm P."/>
            <person name="Woyke T."/>
        </authorList>
    </citation>
    <scope>NUCLEOTIDE SEQUENCE [LARGE SCALE GENOMIC DNA]</scope>
    <source>
        <strain evidence="2">ATCC 13127 / NRRL B-14078</strain>
    </source>
</reference>
<gene>
    <name evidence="1" type="ordered locus">Celgi_1732</name>
</gene>
<sequence length="173" mass="18839">MEGPALGTAPTDVLRVDLEYAIGFRTLEDIPEHAAAAVVGTVTSEQRRETPQGAHDDDATVRVLTIETQTQVAGSDVPDTFQMETLGWTSLGGAAEMPEAPFEYPRLEVGDRLLLFVVPTGTGMLDYLNDSSVYAIEAGRLLRTDRRDAVSSALEGLTEERAVELVRDLFDRD</sequence>
<protein>
    <submittedName>
        <fullName evidence="1">Uncharacterized protein</fullName>
    </submittedName>
</protein>
<organism evidence="1 2">
    <name type="scientific">Cellulomonas gilvus (strain ATCC 13127 / NRRL B-14078)</name>
    <name type="common">Cellvibrio gilvus</name>
    <dbReference type="NCBI Taxonomy" id="593907"/>
    <lineage>
        <taxon>Bacteria</taxon>
        <taxon>Bacillati</taxon>
        <taxon>Actinomycetota</taxon>
        <taxon>Actinomycetes</taxon>
        <taxon>Micrococcales</taxon>
        <taxon>Cellulomonadaceae</taxon>
        <taxon>Cellulomonas</taxon>
    </lineage>
</organism>